<evidence type="ECO:0000259" key="9">
    <source>
        <dbReference type="Pfam" id="PF20519"/>
    </source>
</evidence>
<comment type="subcellular location">
    <subcellularLocation>
        <location evidence="1">Membrane</location>
        <topology evidence="1">Multi-pass membrane protein</topology>
    </subcellularLocation>
</comment>
<keyword evidence="11" id="KW-1185">Reference proteome</keyword>
<keyword evidence="3 7" id="KW-0812">Transmembrane</keyword>
<dbReference type="Pfam" id="PF20519">
    <property type="entry name" value="Polycystin_dom"/>
    <property type="match status" value="1"/>
</dbReference>
<comment type="caution">
    <text evidence="10">The sequence shown here is derived from an EMBL/GenBank/DDBJ whole genome shotgun (WGS) entry which is preliminary data.</text>
</comment>
<protein>
    <submittedName>
        <fullName evidence="10">Uncharacterized protein</fullName>
    </submittedName>
</protein>
<dbReference type="Pfam" id="PF08016">
    <property type="entry name" value="PKD_channel"/>
    <property type="match status" value="1"/>
</dbReference>
<evidence type="ECO:0000256" key="1">
    <source>
        <dbReference type="ARBA" id="ARBA00004141"/>
    </source>
</evidence>
<evidence type="ECO:0000256" key="6">
    <source>
        <dbReference type="ARBA" id="ARBA00023180"/>
    </source>
</evidence>
<dbReference type="PRINTS" id="PR01433">
    <property type="entry name" value="POLYCYSTIN2"/>
</dbReference>
<dbReference type="InterPro" id="IPR013122">
    <property type="entry name" value="PKD1_2_channel"/>
</dbReference>
<feature type="transmembrane region" description="Helical" evidence="7">
    <location>
        <begin position="297"/>
        <end position="317"/>
    </location>
</feature>
<evidence type="ECO:0000313" key="11">
    <source>
        <dbReference type="Proteomes" id="UP001217089"/>
    </source>
</evidence>
<proteinExistence type="inferred from homology"/>
<evidence type="ECO:0000256" key="3">
    <source>
        <dbReference type="ARBA" id="ARBA00022692"/>
    </source>
</evidence>
<evidence type="ECO:0000256" key="5">
    <source>
        <dbReference type="ARBA" id="ARBA00023136"/>
    </source>
</evidence>
<dbReference type="InterPro" id="IPR051223">
    <property type="entry name" value="Polycystin"/>
</dbReference>
<evidence type="ECO:0000259" key="8">
    <source>
        <dbReference type="Pfam" id="PF08016"/>
    </source>
</evidence>
<dbReference type="InterPro" id="IPR003915">
    <property type="entry name" value="PKD_2"/>
</dbReference>
<dbReference type="Gene3D" id="1.10.287.70">
    <property type="match status" value="1"/>
</dbReference>
<dbReference type="PANTHER" id="PTHR10877:SF197">
    <property type="entry name" value="POLYCYSTIC KIDNEY DISEASE PROTEIN 1-LIKE 2"/>
    <property type="match status" value="1"/>
</dbReference>
<feature type="domain" description="Polycystin" evidence="9">
    <location>
        <begin position="14"/>
        <end position="161"/>
    </location>
</feature>
<reference evidence="10 11" key="1">
    <citation type="submission" date="2022-12" db="EMBL/GenBank/DDBJ databases">
        <title>Chromosome-level genome of Tegillarca granosa.</title>
        <authorList>
            <person name="Kim J."/>
        </authorList>
    </citation>
    <scope>NUCLEOTIDE SEQUENCE [LARGE SCALE GENOMIC DNA]</scope>
    <source>
        <strain evidence="10">Teg-2019</strain>
        <tissue evidence="10">Adductor muscle</tissue>
    </source>
</reference>
<keyword evidence="6" id="KW-0325">Glycoprotein</keyword>
<dbReference type="Proteomes" id="UP001217089">
    <property type="component" value="Unassembled WGS sequence"/>
</dbReference>
<feature type="transmembrane region" description="Helical" evidence="7">
    <location>
        <begin position="358"/>
        <end position="384"/>
    </location>
</feature>
<evidence type="ECO:0000313" key="10">
    <source>
        <dbReference type="EMBL" id="KAJ8299802.1"/>
    </source>
</evidence>
<feature type="domain" description="Polycystin cation channel PKD1/PKD2" evidence="8">
    <location>
        <begin position="164"/>
        <end position="385"/>
    </location>
</feature>
<feature type="transmembrane region" description="Helical" evidence="7">
    <location>
        <begin position="261"/>
        <end position="285"/>
    </location>
</feature>
<comment type="similarity">
    <text evidence="2">Belongs to the polycystin family.</text>
</comment>
<dbReference type="InterPro" id="IPR046791">
    <property type="entry name" value="Polycystin_dom"/>
</dbReference>
<sequence>MFIRIHFIIEFMTGSCEVLDQMDEVVTICPTHYSEESEETRDFCVDWVPYNESCFDENEETDLSFQYKTEEQTQAIPFMGTFATYGGGGYYVDLGPKQSLVLTYLQRLKTDNWIDSSTRAVFADVVSFNPNLRIFNHLKVVFEKPVMGGVFMTSDIWSANLYPYVSSWDYVVLGFQILFIIILFVRIILFLISMCRLRTKCCTSVGMWVRLLEILFAIGAIVAYGIRIDKTISAIEAVFNNFGRYTSFEIIHVLDIIYKTLISSVLFIAILELLKPLSFNYYIYLMRTSIYISRRELFGMFIVIFIPMFAFAALFYLFVGHTEKDYRDIPNSLFSLLLILIGMVDLKNKNEFGDVFIYLVYGTYTILMTIIVISVFISVLSIAFNIVRSQKDLENENVFDAELSEHLVNKVTNAFAKLIRSKPVTKQGQQDEDQEKTIADLLMEKTLRQNLPIKQNVQRYLIFDFYSNIISPYNMYRKNSNSTDECKGKGFLQCLSVDVVELFFKEMQKEEIRDHRKLAYKMFFIIKKQIATDFFTLGLELQIKFLHKEDKNTQKAIKI</sequence>
<feature type="transmembrane region" description="Helical" evidence="7">
    <location>
        <begin position="329"/>
        <end position="346"/>
    </location>
</feature>
<evidence type="ECO:0000256" key="4">
    <source>
        <dbReference type="ARBA" id="ARBA00022989"/>
    </source>
</evidence>
<feature type="transmembrane region" description="Helical" evidence="7">
    <location>
        <begin position="207"/>
        <end position="226"/>
    </location>
</feature>
<keyword evidence="4 7" id="KW-1133">Transmembrane helix</keyword>
<keyword evidence="5 7" id="KW-0472">Membrane</keyword>
<gene>
    <name evidence="10" type="ORF">KUTeg_023862</name>
</gene>
<feature type="transmembrane region" description="Helical" evidence="7">
    <location>
        <begin position="171"/>
        <end position="195"/>
    </location>
</feature>
<dbReference type="PANTHER" id="PTHR10877">
    <property type="entry name" value="POLYCYSTIN FAMILY MEMBER"/>
    <property type="match status" value="1"/>
</dbReference>
<name>A0ABQ9E8B2_TEGGR</name>
<organism evidence="10 11">
    <name type="scientific">Tegillarca granosa</name>
    <name type="common">Malaysian cockle</name>
    <name type="synonym">Anadara granosa</name>
    <dbReference type="NCBI Taxonomy" id="220873"/>
    <lineage>
        <taxon>Eukaryota</taxon>
        <taxon>Metazoa</taxon>
        <taxon>Spiralia</taxon>
        <taxon>Lophotrochozoa</taxon>
        <taxon>Mollusca</taxon>
        <taxon>Bivalvia</taxon>
        <taxon>Autobranchia</taxon>
        <taxon>Pteriomorphia</taxon>
        <taxon>Arcoida</taxon>
        <taxon>Arcoidea</taxon>
        <taxon>Arcidae</taxon>
        <taxon>Tegillarca</taxon>
    </lineage>
</organism>
<evidence type="ECO:0000256" key="2">
    <source>
        <dbReference type="ARBA" id="ARBA00007200"/>
    </source>
</evidence>
<dbReference type="EMBL" id="JARBDR010000921">
    <property type="protein sequence ID" value="KAJ8299802.1"/>
    <property type="molecule type" value="Genomic_DNA"/>
</dbReference>
<evidence type="ECO:0000256" key="7">
    <source>
        <dbReference type="SAM" id="Phobius"/>
    </source>
</evidence>
<accession>A0ABQ9E8B2</accession>